<comment type="function">
    <text evidence="5">Key component of the cytosolic iron-sulfur protein assembly (CIA) complex, a multiprotein complex that mediates the incorporation of iron-sulfur cluster into apoproteins specifically involved in DNA metabolism and genomic integrity. In the CIA complex, MMS19 acts as an adapter between early-acting CIA components and a subset of cellular target iron-sulfur proteins.</text>
</comment>
<evidence type="ECO:0000256" key="3">
    <source>
        <dbReference type="ARBA" id="ARBA00022737"/>
    </source>
</evidence>
<dbReference type="PANTHER" id="PTHR12891">
    <property type="entry name" value="DNA REPAIR/TRANSCRIPTION PROTEIN MET18/MMS19"/>
    <property type="match status" value="1"/>
</dbReference>
<dbReference type="EMBL" id="JBAHYK010000151">
    <property type="protein sequence ID" value="KAL0577529.1"/>
    <property type="molecule type" value="Genomic_DNA"/>
</dbReference>
<keyword evidence="5" id="KW-0227">DNA damage</keyword>
<evidence type="ECO:0000259" key="7">
    <source>
        <dbReference type="Pfam" id="PF14500"/>
    </source>
</evidence>
<dbReference type="Pfam" id="PF12460">
    <property type="entry name" value="MMS19_C"/>
    <property type="match status" value="1"/>
</dbReference>
<dbReference type="InterPro" id="IPR016024">
    <property type="entry name" value="ARM-type_fold"/>
</dbReference>
<proteinExistence type="inferred from homology"/>
<feature type="domain" description="MMS19 N-terminal" evidence="7">
    <location>
        <begin position="3"/>
        <end position="103"/>
    </location>
</feature>
<sequence length="863" mass="95682">MAAQSLFNITFCYFPITFRPPPNDPYGITTDDLRLALRHCLSATPLYGPLAIPLFLEKLAAGSPVTKRDTLETMSVCFPVYGAPLARSNARKLWNALKLEIFQPIDPKTEEQALKTTQDLVKLIYSDGQQADVNIEGLAKDACEECLMILREPEKSQAKHAIKVLCAFMSTTPSVSRYTIAQVIPYLMKQFVNPEDASARPSVLLLVSDVIAAVREAISHTPDKETSDSEQTETPLTPYKDELVSVVISGLKVPSCRSPAIACLLGLVSIPELLAEEELEFIVHNVNEVLEDEGDEEDSSAALKLLSTIAASTPRLIRDLTLPRLFSNLPDQAPPKDAVTERVKYWRTLAALTALCRQPELFEILVIRLSTRLDLLCFRNHPNPPNATTLEPDAAYAHSMLHTIHKVLVAKIDDGHPDVAKYIDVLVPRLFNLFISSAILSAQRYNIGVEPRLITAAGQITTLIVQSLPVARQETYVQALFSAFIDGNVKPIAEGQQPVPADYVFRPFDVGSISLHPICEIDVAFVQPSSSGSAKNLVVLFSSAVVALHKEIRVPVPDLNLFLNDILDWSLDKADQDDQREAAWKMITAISNKRIEDAAGFLSDKLERFWSTRIADIGSDLPTRQRAIQAWGWAIKALLVRVHPLCGQFTDRLFELFAEEGINWHAAKTFGDIVSIDKVLTKRNHAVIKILHTQRFVDGVLPRLISGAKNSANSHEQFAHLVALCSLISQISRTLYGRELPSLIPLLIRGLDLPDHNIRCKVIDTLLAVAQEDSSDKSAISEHAPSLVTTMLRNSIARDMPSANVRISALKYLGVLPKVVRYDVLHPHKASVIRELSLALDDPKRLVRKEAVETRTAWFKFNG</sequence>
<feature type="domain" description="MMS19 C-terminal" evidence="6">
    <location>
        <begin position="348"/>
        <end position="817"/>
    </location>
</feature>
<evidence type="ECO:0000259" key="6">
    <source>
        <dbReference type="Pfam" id="PF12460"/>
    </source>
</evidence>
<comment type="similarity">
    <text evidence="2 5">Belongs to the MET18/MMS19 family.</text>
</comment>
<dbReference type="InterPro" id="IPR029240">
    <property type="entry name" value="MMS19_N"/>
</dbReference>
<keyword evidence="4 5" id="KW-0539">Nucleus</keyword>
<organism evidence="8 9">
    <name type="scientific">Marasmius crinis-equi</name>
    <dbReference type="NCBI Taxonomy" id="585013"/>
    <lineage>
        <taxon>Eukaryota</taxon>
        <taxon>Fungi</taxon>
        <taxon>Dikarya</taxon>
        <taxon>Basidiomycota</taxon>
        <taxon>Agaricomycotina</taxon>
        <taxon>Agaricomycetes</taxon>
        <taxon>Agaricomycetidae</taxon>
        <taxon>Agaricales</taxon>
        <taxon>Marasmiineae</taxon>
        <taxon>Marasmiaceae</taxon>
        <taxon>Marasmius</taxon>
    </lineage>
</organism>
<keyword evidence="9" id="KW-1185">Reference proteome</keyword>
<dbReference type="PANTHER" id="PTHR12891:SF0">
    <property type="entry name" value="MMS19 NUCLEOTIDE EXCISION REPAIR PROTEIN HOMOLOG"/>
    <property type="match status" value="1"/>
</dbReference>
<evidence type="ECO:0000256" key="5">
    <source>
        <dbReference type="RuleBase" id="RU367072"/>
    </source>
</evidence>
<dbReference type="Pfam" id="PF14500">
    <property type="entry name" value="MMS19_N"/>
    <property type="match status" value="1"/>
</dbReference>
<dbReference type="SUPFAM" id="SSF48371">
    <property type="entry name" value="ARM repeat"/>
    <property type="match status" value="1"/>
</dbReference>
<dbReference type="Gene3D" id="1.25.10.10">
    <property type="entry name" value="Leucine-rich Repeat Variant"/>
    <property type="match status" value="2"/>
</dbReference>
<reference evidence="8 9" key="1">
    <citation type="submission" date="2024-02" db="EMBL/GenBank/DDBJ databases">
        <title>A draft genome for the cacao thread blight pathogen Marasmius crinis-equi.</title>
        <authorList>
            <person name="Cohen S.P."/>
            <person name="Baruah I.K."/>
            <person name="Amoako-Attah I."/>
            <person name="Bukari Y."/>
            <person name="Meinhardt L.W."/>
            <person name="Bailey B.A."/>
        </authorList>
    </citation>
    <scope>NUCLEOTIDE SEQUENCE [LARGE SCALE GENOMIC DNA]</scope>
    <source>
        <strain evidence="8 9">GH-76</strain>
    </source>
</reference>
<dbReference type="InterPro" id="IPR011989">
    <property type="entry name" value="ARM-like"/>
</dbReference>
<protein>
    <recommendedName>
        <fullName evidence="5">MMS19 nucleotide excision repair protein</fullName>
    </recommendedName>
</protein>
<evidence type="ECO:0000256" key="2">
    <source>
        <dbReference type="ARBA" id="ARBA00009340"/>
    </source>
</evidence>
<keyword evidence="5" id="KW-0234">DNA repair</keyword>
<evidence type="ECO:0000256" key="4">
    <source>
        <dbReference type="ARBA" id="ARBA00023242"/>
    </source>
</evidence>
<comment type="caution">
    <text evidence="8">The sequence shown here is derived from an EMBL/GenBank/DDBJ whole genome shotgun (WGS) entry which is preliminary data.</text>
</comment>
<dbReference type="InterPro" id="IPR024687">
    <property type="entry name" value="MMS19_C"/>
</dbReference>
<evidence type="ECO:0000256" key="1">
    <source>
        <dbReference type="ARBA" id="ARBA00004123"/>
    </source>
</evidence>
<evidence type="ECO:0000313" key="9">
    <source>
        <dbReference type="Proteomes" id="UP001465976"/>
    </source>
</evidence>
<dbReference type="Proteomes" id="UP001465976">
    <property type="component" value="Unassembled WGS sequence"/>
</dbReference>
<accession>A0ABR3FQ81</accession>
<comment type="subcellular location">
    <subcellularLocation>
        <location evidence="1 5">Nucleus</location>
    </subcellularLocation>
</comment>
<evidence type="ECO:0000313" key="8">
    <source>
        <dbReference type="EMBL" id="KAL0577529.1"/>
    </source>
</evidence>
<dbReference type="InterPro" id="IPR039920">
    <property type="entry name" value="MMS19"/>
</dbReference>
<gene>
    <name evidence="8" type="ORF">V5O48_004470</name>
</gene>
<name>A0ABR3FQ81_9AGAR</name>
<keyword evidence="3" id="KW-0677">Repeat</keyword>